<dbReference type="Pfam" id="PF00535">
    <property type="entry name" value="Glycos_transf_2"/>
    <property type="match status" value="1"/>
</dbReference>
<organism evidence="2 3">
    <name type="scientific">Bacteroides nordii</name>
    <dbReference type="NCBI Taxonomy" id="291645"/>
    <lineage>
        <taxon>Bacteria</taxon>
        <taxon>Pseudomonadati</taxon>
        <taxon>Bacteroidota</taxon>
        <taxon>Bacteroidia</taxon>
        <taxon>Bacteroidales</taxon>
        <taxon>Bacteroidaceae</taxon>
        <taxon>Bacteroides</taxon>
    </lineage>
</organism>
<keyword evidence="2" id="KW-0808">Transferase</keyword>
<protein>
    <submittedName>
        <fullName evidence="2">Glycosyltransferase</fullName>
    </submittedName>
</protein>
<dbReference type="Gene3D" id="3.90.550.10">
    <property type="entry name" value="Spore Coat Polysaccharide Biosynthesis Protein SpsA, Chain A"/>
    <property type="match status" value="1"/>
</dbReference>
<gene>
    <name evidence="2" type="ORF">DW888_06685</name>
</gene>
<dbReference type="CDD" id="cd00761">
    <property type="entry name" value="Glyco_tranf_GTA_type"/>
    <property type="match status" value="1"/>
</dbReference>
<accession>A0A413VS72</accession>
<comment type="caution">
    <text evidence="2">The sequence shown here is derived from an EMBL/GenBank/DDBJ whole genome shotgun (WGS) entry which is preliminary data.</text>
</comment>
<evidence type="ECO:0000313" key="3">
    <source>
        <dbReference type="Proteomes" id="UP000284379"/>
    </source>
</evidence>
<name>A0A413VS72_9BACE</name>
<sequence>MDIKISIIIPAYNAQKYIERCLLSLSVQDMPTNNYEAIVINDGSTDNTQSLLNVLCKQYSFARYVSTPNSGLSASRNRGVEEATGEYLLFLDADDSIIPNCLKEIYEAMSGNQLDMMLMNYQYILPNGTQRKGGYHIDKNDEKIVSGKQFLIRENYPPMIPLYAYRRSFIIENNLSFLSIGHEDEEFTPKAIYMAKRIKYYPLTFYNYFQNEESFMHTYKESNFYDMLTAMGSLNRFKLEHENDPKIISYFNDHIANRVIMIFKRSIRDGHSIQKELIQKIKEEGLYPLKPQRSSFYIRLFNYSPTLFERYYRFIKHK</sequence>
<dbReference type="RefSeq" id="WP_122201142.1">
    <property type="nucleotide sequence ID" value="NZ_CABJFV010000004.1"/>
</dbReference>
<proteinExistence type="predicted"/>
<dbReference type="PANTHER" id="PTHR22916">
    <property type="entry name" value="GLYCOSYLTRANSFERASE"/>
    <property type="match status" value="1"/>
</dbReference>
<evidence type="ECO:0000259" key="1">
    <source>
        <dbReference type="Pfam" id="PF00535"/>
    </source>
</evidence>
<feature type="domain" description="Glycosyltransferase 2-like" evidence="1">
    <location>
        <begin position="6"/>
        <end position="166"/>
    </location>
</feature>
<dbReference type="EMBL" id="QSGO01000004">
    <property type="protein sequence ID" value="RHB36324.1"/>
    <property type="molecule type" value="Genomic_DNA"/>
</dbReference>
<evidence type="ECO:0000313" key="2">
    <source>
        <dbReference type="EMBL" id="RHB36324.1"/>
    </source>
</evidence>
<dbReference type="InterPro" id="IPR001173">
    <property type="entry name" value="Glyco_trans_2-like"/>
</dbReference>
<dbReference type="AlphaFoldDB" id="A0A413VS72"/>
<dbReference type="Proteomes" id="UP000284379">
    <property type="component" value="Unassembled WGS sequence"/>
</dbReference>
<dbReference type="SUPFAM" id="SSF53448">
    <property type="entry name" value="Nucleotide-diphospho-sugar transferases"/>
    <property type="match status" value="1"/>
</dbReference>
<dbReference type="InterPro" id="IPR029044">
    <property type="entry name" value="Nucleotide-diphossugar_trans"/>
</dbReference>
<dbReference type="GO" id="GO:0016758">
    <property type="term" value="F:hexosyltransferase activity"/>
    <property type="evidence" value="ECO:0007669"/>
    <property type="project" value="UniProtKB-ARBA"/>
</dbReference>
<reference evidence="2 3" key="1">
    <citation type="submission" date="2018-08" db="EMBL/GenBank/DDBJ databases">
        <title>A genome reference for cultivated species of the human gut microbiota.</title>
        <authorList>
            <person name="Zou Y."/>
            <person name="Xue W."/>
            <person name="Luo G."/>
        </authorList>
    </citation>
    <scope>NUCLEOTIDE SEQUENCE [LARGE SCALE GENOMIC DNA]</scope>
    <source>
        <strain evidence="2 3">AM40-30BH</strain>
    </source>
</reference>